<evidence type="ECO:0000313" key="9">
    <source>
        <dbReference type="EMBL" id="OLP75669.1"/>
    </source>
</evidence>
<evidence type="ECO:0000256" key="4">
    <source>
        <dbReference type="ARBA" id="ARBA00022603"/>
    </source>
</evidence>
<evidence type="ECO:0000259" key="8">
    <source>
        <dbReference type="PROSITE" id="PS50280"/>
    </source>
</evidence>
<comment type="caution">
    <text evidence="9">The sequence shown here is derived from an EMBL/GenBank/DDBJ whole genome shotgun (WGS) entry which is preliminary data.</text>
</comment>
<sequence length="267" mass="29022">MSDSESGHHEPFEPPVQWKFFLRRSVIPEKLLGCLGSAISGSDQQCLCGKQCFCNLVRSLISLDATCSSAPLCILRSGGKGYGLFAQRAIAAGSFVTEFTSELVKLVAEGDLGRYSIPLRCAPHFALDAGACGGKACFVNHSCKPNSVMVEWLSSAKLDCAPVIALTDIPSGQEITIDYKEPSAFGWDEEQPCLCGNSPECHPPHALLSYGMVRSWAEEAMFYAIVLPPQDGDAILEQQIWDVDFGVHPGPGAQKHLRRRDMEGSWL</sequence>
<keyword evidence="7" id="KW-0539">Nucleus</keyword>
<accession>A0A1Q9BYD8</accession>
<dbReference type="EMBL" id="LSRX01002336">
    <property type="protein sequence ID" value="OLP75669.1"/>
    <property type="molecule type" value="Genomic_DNA"/>
</dbReference>
<gene>
    <name evidence="9" type="primary">ASHH2</name>
    <name evidence="9" type="ORF">AK812_SmicGene44500</name>
</gene>
<name>A0A1Q9BYD8_SYMMI</name>
<keyword evidence="6" id="KW-0949">S-adenosyl-L-methionine</keyword>
<keyword evidence="4 9" id="KW-0489">Methyltransferase</keyword>
<evidence type="ECO:0000256" key="7">
    <source>
        <dbReference type="ARBA" id="ARBA00023242"/>
    </source>
</evidence>
<reference evidence="9 10" key="1">
    <citation type="submission" date="2016-02" db="EMBL/GenBank/DDBJ databases">
        <title>Genome analysis of coral dinoflagellate symbionts highlights evolutionary adaptations to a symbiotic lifestyle.</title>
        <authorList>
            <person name="Aranda M."/>
            <person name="Li Y."/>
            <person name="Liew Y.J."/>
            <person name="Baumgarten S."/>
            <person name="Simakov O."/>
            <person name="Wilson M."/>
            <person name="Piel J."/>
            <person name="Ashoor H."/>
            <person name="Bougouffa S."/>
            <person name="Bajic V.B."/>
            <person name="Ryu T."/>
            <person name="Ravasi T."/>
            <person name="Bayer T."/>
            <person name="Micklem G."/>
            <person name="Kim H."/>
            <person name="Bhak J."/>
            <person name="Lajeunesse T.C."/>
            <person name="Voolstra C.R."/>
        </authorList>
    </citation>
    <scope>NUCLEOTIDE SEQUENCE [LARGE SCALE GENOMIC DNA]</scope>
    <source>
        <strain evidence="9 10">CCMP2467</strain>
    </source>
</reference>
<dbReference type="GO" id="GO:0008168">
    <property type="term" value="F:methyltransferase activity"/>
    <property type="evidence" value="ECO:0007669"/>
    <property type="project" value="UniProtKB-KW"/>
</dbReference>
<dbReference type="Gene3D" id="2.170.270.10">
    <property type="entry name" value="SET domain"/>
    <property type="match status" value="1"/>
</dbReference>
<evidence type="ECO:0000256" key="5">
    <source>
        <dbReference type="ARBA" id="ARBA00022679"/>
    </source>
</evidence>
<keyword evidence="10" id="KW-1185">Reference proteome</keyword>
<dbReference type="Proteomes" id="UP000186817">
    <property type="component" value="Unassembled WGS sequence"/>
</dbReference>
<dbReference type="OrthoDB" id="308383at2759"/>
<proteinExistence type="predicted"/>
<evidence type="ECO:0000256" key="1">
    <source>
        <dbReference type="ARBA" id="ARBA00004123"/>
    </source>
</evidence>
<evidence type="ECO:0000313" key="10">
    <source>
        <dbReference type="Proteomes" id="UP000186817"/>
    </source>
</evidence>
<feature type="domain" description="SET" evidence="8">
    <location>
        <begin position="70"/>
        <end position="180"/>
    </location>
</feature>
<organism evidence="9 10">
    <name type="scientific">Symbiodinium microadriaticum</name>
    <name type="common">Dinoflagellate</name>
    <name type="synonym">Zooxanthella microadriatica</name>
    <dbReference type="NCBI Taxonomy" id="2951"/>
    <lineage>
        <taxon>Eukaryota</taxon>
        <taxon>Sar</taxon>
        <taxon>Alveolata</taxon>
        <taxon>Dinophyceae</taxon>
        <taxon>Suessiales</taxon>
        <taxon>Symbiodiniaceae</taxon>
        <taxon>Symbiodinium</taxon>
    </lineage>
</organism>
<keyword evidence="5 9" id="KW-0808">Transferase</keyword>
<dbReference type="PROSITE" id="PS50280">
    <property type="entry name" value="SET"/>
    <property type="match status" value="1"/>
</dbReference>
<dbReference type="InterPro" id="IPR046341">
    <property type="entry name" value="SET_dom_sf"/>
</dbReference>
<dbReference type="PANTHER" id="PTHR22884">
    <property type="entry name" value="SET DOMAIN PROTEINS"/>
    <property type="match status" value="1"/>
</dbReference>
<dbReference type="GO" id="GO:0005634">
    <property type="term" value="C:nucleus"/>
    <property type="evidence" value="ECO:0007669"/>
    <property type="project" value="UniProtKB-SubCell"/>
</dbReference>
<dbReference type="GO" id="GO:0032259">
    <property type="term" value="P:methylation"/>
    <property type="evidence" value="ECO:0007669"/>
    <property type="project" value="UniProtKB-KW"/>
</dbReference>
<dbReference type="SMART" id="SM00317">
    <property type="entry name" value="SET"/>
    <property type="match status" value="1"/>
</dbReference>
<evidence type="ECO:0000256" key="3">
    <source>
        <dbReference type="ARBA" id="ARBA00022454"/>
    </source>
</evidence>
<dbReference type="GO" id="GO:0005694">
    <property type="term" value="C:chromosome"/>
    <property type="evidence" value="ECO:0007669"/>
    <property type="project" value="UniProtKB-SubCell"/>
</dbReference>
<dbReference type="InterPro" id="IPR050777">
    <property type="entry name" value="SET2_Histone-Lys_MeTrsfase"/>
</dbReference>
<dbReference type="Pfam" id="PF00856">
    <property type="entry name" value="SET"/>
    <property type="match status" value="1"/>
</dbReference>
<dbReference type="InterPro" id="IPR001214">
    <property type="entry name" value="SET_dom"/>
</dbReference>
<evidence type="ECO:0000256" key="6">
    <source>
        <dbReference type="ARBA" id="ARBA00022691"/>
    </source>
</evidence>
<comment type="subcellular location">
    <subcellularLocation>
        <location evidence="2">Chromosome</location>
    </subcellularLocation>
    <subcellularLocation>
        <location evidence="1">Nucleus</location>
    </subcellularLocation>
</comment>
<evidence type="ECO:0000256" key="2">
    <source>
        <dbReference type="ARBA" id="ARBA00004286"/>
    </source>
</evidence>
<dbReference type="AlphaFoldDB" id="A0A1Q9BYD8"/>
<protein>
    <submittedName>
        <fullName evidence="9">Histone-lysine N-methyltransferase ASHH2</fullName>
    </submittedName>
</protein>
<keyword evidence="3" id="KW-0158">Chromosome</keyword>
<dbReference type="SUPFAM" id="SSF82199">
    <property type="entry name" value="SET domain"/>
    <property type="match status" value="1"/>
</dbReference>